<gene>
    <name evidence="1" type="ORF">HHS34_001595</name>
</gene>
<name>A0ACD5HH14_9PROT</name>
<reference evidence="1 2" key="1">
    <citation type="journal article" date="2021" name="ISME J.">
        <title>Genomic evolution of the class Acidithiobacillia: deep-branching Proteobacteria living in extreme acidic conditions.</title>
        <authorList>
            <person name="Moya-Beltran A."/>
            <person name="Beard S."/>
            <person name="Rojas-Villalobos C."/>
            <person name="Issotta F."/>
            <person name="Gallardo Y."/>
            <person name="Ulloa R."/>
            <person name="Giaveno A."/>
            <person name="Degli Esposti M."/>
            <person name="Johnson D.B."/>
            <person name="Quatrini R."/>
        </authorList>
    </citation>
    <scope>NUCLEOTIDE SEQUENCE [LARGE SCALE GENOMIC DNA]</scope>
    <source>
        <strain evidence="1 2">GG1-14</strain>
    </source>
</reference>
<keyword evidence="2" id="KW-1185">Reference proteome</keyword>
<accession>A0ACD5HH14</accession>
<keyword evidence="1" id="KW-0436">Ligase</keyword>
<organism evidence="1 2">
    <name type="scientific">Acidithiobacillus montserratensis</name>
    <dbReference type="NCBI Taxonomy" id="2729135"/>
    <lineage>
        <taxon>Bacteria</taxon>
        <taxon>Pseudomonadati</taxon>
        <taxon>Pseudomonadota</taxon>
        <taxon>Acidithiobacillia</taxon>
        <taxon>Acidithiobacillales</taxon>
        <taxon>Acidithiobacillaceae</taxon>
        <taxon>Acidithiobacillus</taxon>
    </lineage>
</organism>
<protein>
    <submittedName>
        <fullName evidence="1">O-antigen ligase family protein</fullName>
    </submittedName>
</protein>
<evidence type="ECO:0000313" key="2">
    <source>
        <dbReference type="Proteomes" id="UP001195965"/>
    </source>
</evidence>
<dbReference type="Proteomes" id="UP001195965">
    <property type="component" value="Chromosome"/>
</dbReference>
<proteinExistence type="predicted"/>
<sequence>MTSIRHSPGSPSAHPAMAFRAGLYAVLALVVYGLSWYYNGQLIPLLAAESIVLMVWGLMVWWPCLRAGLIWPRGFLPLFMLSWFIWFGLTLFWSGSPYSSWFYFWVLGSLPLTFLIAIMIPELTAEVFWTWFWRGILISAWILGGMALWQYYQGLVTNIGLANLRPFGPLLDTNSFAAWLNLLFFPVLVLYFVKDSRRQVPFLQGGIDPQAFFYLLTLTLLLLAFFSTSSRGGLLAWICTMPFAVWGLWRLPAARPRFLMVAVLVIIAFLLMDYAHGYDLIGHLSPGYITSNITTVSRKLMWIATWHIYLSHPWLGTGIGSYFLNYPAYRLPGELASAGTYAHNDYLEYLAEGGLINLGFLLGFAGVLMYALYRLLYRAGRALQITDEKRLTVLGLVLGVFAITGHALGNFIFYNLPLSVLAGLFMARAWRIYGSSGNTRPLLPKIGINHGFIVQGLLLLGVCVASWNLLADGATYAFLSDNAWLNGVIRNPQQRAELLLKVADTLTALRPLATQPHVYLANTYLTLAEHDTRMGTANRRSLVQAALHQYQQSLVGIPQQSGVLNSIGTLYLTQGKILGLDTALRQRQTLLAWRQGLAIDPESISLRNQIAQLAYADQGDVQGGLAFLRAGLKRPLFPYPRSELLLDIALMQWRADEKPAAEKTLLRILHNNPGYEPAVSWLQAIHRRADLHITEH</sequence>
<evidence type="ECO:0000313" key="1">
    <source>
        <dbReference type="EMBL" id="XRI73912.1"/>
    </source>
</evidence>
<dbReference type="EMBL" id="CP127526">
    <property type="protein sequence ID" value="XRI73912.1"/>
    <property type="molecule type" value="Genomic_DNA"/>
</dbReference>